<evidence type="ECO:0000313" key="5">
    <source>
        <dbReference type="Proteomes" id="UP000505377"/>
    </source>
</evidence>
<evidence type="ECO:0000256" key="2">
    <source>
        <dbReference type="PROSITE-ProRule" id="PRU00703"/>
    </source>
</evidence>
<sequence>MSTRLHDGRVAPPETLDDDPRIAALMTARVVAITPDAPLHTALRLMAAEQLRHLPVVDGECCLGMVGETDLVHAVAVGGPPLVGTLARPVPALPSTAHRSTAARTMVAAGTDAVLVMEHERLVGILTATDLVVSLADAAGPAGAR</sequence>
<dbReference type="KEGG" id="pbro:HOP40_26965"/>
<dbReference type="Pfam" id="PF00571">
    <property type="entry name" value="CBS"/>
    <property type="match status" value="2"/>
</dbReference>
<name>A0A6M6JLH0_9PSEU</name>
<evidence type="ECO:0000259" key="3">
    <source>
        <dbReference type="PROSITE" id="PS51371"/>
    </source>
</evidence>
<dbReference type="RefSeq" id="WP_172163702.1">
    <property type="nucleotide sequence ID" value="NZ_CP053564.1"/>
</dbReference>
<dbReference type="InterPro" id="IPR000644">
    <property type="entry name" value="CBS_dom"/>
</dbReference>
<dbReference type="SMART" id="SM00116">
    <property type="entry name" value="CBS"/>
    <property type="match status" value="2"/>
</dbReference>
<dbReference type="Proteomes" id="UP000505377">
    <property type="component" value="Chromosome"/>
</dbReference>
<feature type="domain" description="CBS" evidence="3">
    <location>
        <begin position="86"/>
        <end position="142"/>
    </location>
</feature>
<organism evidence="4 5">
    <name type="scientific">Pseudonocardia broussonetiae</name>
    <dbReference type="NCBI Taxonomy" id="2736640"/>
    <lineage>
        <taxon>Bacteria</taxon>
        <taxon>Bacillati</taxon>
        <taxon>Actinomycetota</taxon>
        <taxon>Actinomycetes</taxon>
        <taxon>Pseudonocardiales</taxon>
        <taxon>Pseudonocardiaceae</taxon>
        <taxon>Pseudonocardia</taxon>
    </lineage>
</organism>
<dbReference type="EMBL" id="CP053564">
    <property type="protein sequence ID" value="QJY48974.1"/>
    <property type="molecule type" value="Genomic_DNA"/>
</dbReference>
<keyword evidence="2" id="KW-0129">CBS domain</keyword>
<feature type="domain" description="CBS" evidence="3">
    <location>
        <begin position="26"/>
        <end position="82"/>
    </location>
</feature>
<dbReference type="PANTHER" id="PTHR48108:SF26">
    <property type="entry name" value="CBS DOMAIN-CONTAINING PROTEIN DDB_G0289609"/>
    <property type="match status" value="1"/>
</dbReference>
<dbReference type="Gene3D" id="3.10.580.10">
    <property type="entry name" value="CBS-domain"/>
    <property type="match status" value="2"/>
</dbReference>
<keyword evidence="1" id="KW-0677">Repeat</keyword>
<evidence type="ECO:0000313" key="4">
    <source>
        <dbReference type="EMBL" id="QJY48974.1"/>
    </source>
</evidence>
<protein>
    <submittedName>
        <fullName evidence="4">CBS domain-containing protein</fullName>
    </submittedName>
</protein>
<dbReference type="InterPro" id="IPR051462">
    <property type="entry name" value="CBS_domain-containing"/>
</dbReference>
<gene>
    <name evidence="4" type="ORF">HOP40_26965</name>
</gene>
<dbReference type="PROSITE" id="PS51371">
    <property type="entry name" value="CBS"/>
    <property type="match status" value="2"/>
</dbReference>
<keyword evidence="5" id="KW-1185">Reference proteome</keyword>
<dbReference type="InterPro" id="IPR046342">
    <property type="entry name" value="CBS_dom_sf"/>
</dbReference>
<dbReference type="SUPFAM" id="SSF54631">
    <property type="entry name" value="CBS-domain pair"/>
    <property type="match status" value="1"/>
</dbReference>
<reference evidence="4 5" key="1">
    <citation type="submission" date="2020-05" db="EMBL/GenBank/DDBJ databases">
        <authorList>
            <person name="Mo P."/>
        </authorList>
    </citation>
    <scope>NUCLEOTIDE SEQUENCE [LARGE SCALE GENOMIC DNA]</scope>
    <source>
        <strain evidence="4 5">Gen01</strain>
    </source>
</reference>
<evidence type="ECO:0000256" key="1">
    <source>
        <dbReference type="ARBA" id="ARBA00022737"/>
    </source>
</evidence>
<dbReference type="PANTHER" id="PTHR48108">
    <property type="entry name" value="CBS DOMAIN-CONTAINING PROTEIN CBSX2, CHLOROPLASTIC"/>
    <property type="match status" value="1"/>
</dbReference>
<accession>A0A6M6JLH0</accession>
<proteinExistence type="predicted"/>
<dbReference type="AlphaFoldDB" id="A0A6M6JLH0"/>